<proteinExistence type="predicted"/>
<dbReference type="Proteomes" id="UP001233999">
    <property type="component" value="Unassembled WGS sequence"/>
</dbReference>
<feature type="non-terminal residue" evidence="1">
    <location>
        <position position="87"/>
    </location>
</feature>
<dbReference type="AlphaFoldDB" id="A0AAD7ZHU7"/>
<sequence>SISDCSPGQLSTLCPHTVSFSRQYLAGFHQPCYLCFSALFNCLVTVSMRVIIWMSSSLSSRLILRCSLQLSHHCYCILMVNHVHYVR</sequence>
<dbReference type="EMBL" id="JASPKZ010008079">
    <property type="protein sequence ID" value="KAJ9580959.1"/>
    <property type="molecule type" value="Genomic_DNA"/>
</dbReference>
<accession>A0AAD7ZHU7</accession>
<gene>
    <name evidence="1" type="ORF">L9F63_023865</name>
</gene>
<feature type="non-terminal residue" evidence="1">
    <location>
        <position position="1"/>
    </location>
</feature>
<protein>
    <submittedName>
        <fullName evidence="1">Uncharacterized protein</fullName>
    </submittedName>
</protein>
<keyword evidence="2" id="KW-1185">Reference proteome</keyword>
<name>A0AAD7ZHU7_DIPPU</name>
<evidence type="ECO:0000313" key="1">
    <source>
        <dbReference type="EMBL" id="KAJ9580959.1"/>
    </source>
</evidence>
<comment type="caution">
    <text evidence="1">The sequence shown here is derived from an EMBL/GenBank/DDBJ whole genome shotgun (WGS) entry which is preliminary data.</text>
</comment>
<organism evidence="1 2">
    <name type="scientific">Diploptera punctata</name>
    <name type="common">Pacific beetle cockroach</name>
    <dbReference type="NCBI Taxonomy" id="6984"/>
    <lineage>
        <taxon>Eukaryota</taxon>
        <taxon>Metazoa</taxon>
        <taxon>Ecdysozoa</taxon>
        <taxon>Arthropoda</taxon>
        <taxon>Hexapoda</taxon>
        <taxon>Insecta</taxon>
        <taxon>Pterygota</taxon>
        <taxon>Neoptera</taxon>
        <taxon>Polyneoptera</taxon>
        <taxon>Dictyoptera</taxon>
        <taxon>Blattodea</taxon>
        <taxon>Blaberoidea</taxon>
        <taxon>Blaberidae</taxon>
        <taxon>Diplopterinae</taxon>
        <taxon>Diploptera</taxon>
    </lineage>
</organism>
<reference evidence="1" key="2">
    <citation type="submission" date="2023-05" db="EMBL/GenBank/DDBJ databases">
        <authorList>
            <person name="Fouks B."/>
        </authorList>
    </citation>
    <scope>NUCLEOTIDE SEQUENCE</scope>
    <source>
        <strain evidence="1">Stay&amp;Tobe</strain>
        <tissue evidence="1">Testes</tissue>
    </source>
</reference>
<evidence type="ECO:0000313" key="2">
    <source>
        <dbReference type="Proteomes" id="UP001233999"/>
    </source>
</evidence>
<reference evidence="1" key="1">
    <citation type="journal article" date="2023" name="IScience">
        <title>Live-bearing cockroach genome reveals convergent evolutionary mechanisms linked to viviparity in insects and beyond.</title>
        <authorList>
            <person name="Fouks B."/>
            <person name="Harrison M.C."/>
            <person name="Mikhailova A.A."/>
            <person name="Marchal E."/>
            <person name="English S."/>
            <person name="Carruthers M."/>
            <person name="Jennings E.C."/>
            <person name="Chiamaka E.L."/>
            <person name="Frigard R.A."/>
            <person name="Pippel M."/>
            <person name="Attardo G.M."/>
            <person name="Benoit J.B."/>
            <person name="Bornberg-Bauer E."/>
            <person name="Tobe S.S."/>
        </authorList>
    </citation>
    <scope>NUCLEOTIDE SEQUENCE</scope>
    <source>
        <strain evidence="1">Stay&amp;Tobe</strain>
    </source>
</reference>